<reference evidence="4" key="1">
    <citation type="submission" date="2019-09" db="EMBL/GenBank/DDBJ databases">
        <title>Yersinia canariae sp. nov., isolated from a human yersiniosis case.</title>
        <authorList>
            <person name="Nguyen S.V."/>
            <person name="Greig D."/>
            <person name="Hurley D."/>
            <person name="Cao Y."/>
            <person name="McCabe E."/>
            <person name="Mitchell M."/>
            <person name="Jenkins C."/>
            <person name="Fanning S."/>
        </authorList>
    </citation>
    <scope>NUCLEOTIDE SEQUENCE [LARGE SCALE GENOMIC DNA]</scope>
    <source>
        <strain evidence="4">NCTC 14382</strain>
    </source>
</reference>
<name>A0A857EX07_9GAMM</name>
<evidence type="ECO:0000313" key="3">
    <source>
        <dbReference type="EMBL" id="QHB31808.1"/>
    </source>
</evidence>
<dbReference type="Gene3D" id="3.40.50.2300">
    <property type="match status" value="1"/>
</dbReference>
<dbReference type="KEGG" id="yca:F0T03_06260"/>
<dbReference type="SUPFAM" id="SSF52172">
    <property type="entry name" value="CheY-like"/>
    <property type="match status" value="1"/>
</dbReference>
<dbReference type="GO" id="GO:0000160">
    <property type="term" value="P:phosphorelay signal transduction system"/>
    <property type="evidence" value="ECO:0007669"/>
    <property type="project" value="InterPro"/>
</dbReference>
<evidence type="ECO:0000313" key="4">
    <source>
        <dbReference type="Proteomes" id="UP000464402"/>
    </source>
</evidence>
<organism evidence="3 4">
    <name type="scientific">Yersinia canariae</name>
    <dbReference type="NCBI Taxonomy" id="2607663"/>
    <lineage>
        <taxon>Bacteria</taxon>
        <taxon>Pseudomonadati</taxon>
        <taxon>Pseudomonadota</taxon>
        <taxon>Gammaproteobacteria</taxon>
        <taxon>Enterobacterales</taxon>
        <taxon>Yersiniaceae</taxon>
        <taxon>Yersinia</taxon>
    </lineage>
</organism>
<gene>
    <name evidence="3" type="ORF">F0T03_06260</name>
</gene>
<dbReference type="InterPro" id="IPR001789">
    <property type="entry name" value="Sig_transdc_resp-reg_receiver"/>
</dbReference>
<keyword evidence="1" id="KW-0597">Phosphoprotein</keyword>
<evidence type="ECO:0000259" key="2">
    <source>
        <dbReference type="PROSITE" id="PS50110"/>
    </source>
</evidence>
<dbReference type="AlphaFoldDB" id="A0A857EX07"/>
<dbReference type="InterPro" id="IPR011006">
    <property type="entry name" value="CheY-like_superfamily"/>
</dbReference>
<proteinExistence type="predicted"/>
<feature type="modified residue" description="4-aspartylphosphate" evidence="1">
    <location>
        <position position="53"/>
    </location>
</feature>
<keyword evidence="4" id="KW-1185">Reference proteome</keyword>
<feature type="domain" description="Response regulatory" evidence="2">
    <location>
        <begin position="2"/>
        <end position="125"/>
    </location>
</feature>
<dbReference type="RefSeq" id="WP_159677464.1">
    <property type="nucleotide sequence ID" value="NZ_CP043727.1"/>
</dbReference>
<evidence type="ECO:0000256" key="1">
    <source>
        <dbReference type="PROSITE-ProRule" id="PRU00169"/>
    </source>
</evidence>
<protein>
    <submittedName>
        <fullName evidence="3">Response regulator</fullName>
    </submittedName>
</protein>
<dbReference type="Proteomes" id="UP000464402">
    <property type="component" value="Chromosome"/>
</dbReference>
<dbReference type="EMBL" id="CP043727">
    <property type="protein sequence ID" value="QHB31808.1"/>
    <property type="molecule type" value="Genomic_DNA"/>
</dbReference>
<dbReference type="PROSITE" id="PS50110">
    <property type="entry name" value="RESPONSE_REGULATORY"/>
    <property type="match status" value="1"/>
</dbReference>
<accession>A0A857EX07</accession>
<sequence>MKIIIVEDNEYKSDRVKEFLLSINNNVTIDIFRSYSSGLKAIVDGFYNLAILDMSLPTFDDDSGSLRGEFRVYGGIDIARKIKRRNISLKFIFLTQYTSFSYDNKSIDLKDVDQSVRDKYPETYAGCIYYEHAGYSWKDELRMVIEAL</sequence>